<dbReference type="InterPro" id="IPR044967">
    <property type="entry name" value="PTAC10"/>
</dbReference>
<feature type="region of interest" description="Disordered" evidence="1">
    <location>
        <begin position="617"/>
        <end position="686"/>
    </location>
</feature>
<feature type="region of interest" description="Disordered" evidence="1">
    <location>
        <begin position="378"/>
        <end position="397"/>
    </location>
</feature>
<evidence type="ECO:0000256" key="1">
    <source>
        <dbReference type="SAM" id="MobiDB-lite"/>
    </source>
</evidence>
<dbReference type="Proteomes" id="UP001159364">
    <property type="component" value="Unassembled WGS sequence"/>
</dbReference>
<comment type="caution">
    <text evidence="3">The sequence shown here is derived from an EMBL/GenBank/DDBJ whole genome shotgun (WGS) entry which is preliminary data.</text>
</comment>
<dbReference type="PANTHER" id="PTHR36371">
    <property type="entry name" value="PROTEIN PLASTID TRANSCRIPTIONALLY ACTIVE 10"/>
    <property type="match status" value="1"/>
</dbReference>
<dbReference type="AlphaFoldDB" id="A0AAV8S735"/>
<dbReference type="EMBL" id="JAIWQS010000043">
    <property type="protein sequence ID" value="KAJ8748002.1"/>
    <property type="molecule type" value="Genomic_DNA"/>
</dbReference>
<proteinExistence type="predicted"/>
<dbReference type="GO" id="GO:0003723">
    <property type="term" value="F:RNA binding"/>
    <property type="evidence" value="ECO:0007669"/>
    <property type="project" value="InterPro"/>
</dbReference>
<dbReference type="GO" id="GO:0000427">
    <property type="term" value="C:plastid-encoded plastid RNA polymerase complex"/>
    <property type="evidence" value="ECO:0007669"/>
    <property type="project" value="InterPro"/>
</dbReference>
<evidence type="ECO:0000313" key="4">
    <source>
        <dbReference type="Proteomes" id="UP001159364"/>
    </source>
</evidence>
<keyword evidence="4" id="KW-1185">Reference proteome</keyword>
<gene>
    <name evidence="3" type="ORF">K2173_012613</name>
</gene>
<dbReference type="SUPFAM" id="SSF50249">
    <property type="entry name" value="Nucleic acid-binding proteins"/>
    <property type="match status" value="1"/>
</dbReference>
<dbReference type="InterPro" id="IPR003029">
    <property type="entry name" value="S1_domain"/>
</dbReference>
<name>A0AAV8S735_9ROSI</name>
<reference evidence="3 4" key="1">
    <citation type="submission" date="2021-09" db="EMBL/GenBank/DDBJ databases">
        <title>Genomic insights and catalytic innovation underlie evolution of tropane alkaloids biosynthesis.</title>
        <authorList>
            <person name="Wang Y.-J."/>
            <person name="Tian T."/>
            <person name="Huang J.-P."/>
            <person name="Huang S.-X."/>
        </authorList>
    </citation>
    <scope>NUCLEOTIDE SEQUENCE [LARGE SCALE GENOMIC DNA]</scope>
    <source>
        <strain evidence="3">KIB-2018</strain>
        <tissue evidence="3">Leaf</tissue>
    </source>
</reference>
<feature type="compositionally biased region" description="Basic and acidic residues" evidence="1">
    <location>
        <begin position="617"/>
        <end position="633"/>
    </location>
</feature>
<protein>
    <recommendedName>
        <fullName evidence="2">S1 motif domain-containing protein</fullName>
    </recommendedName>
</protein>
<feature type="domain" description="S1 motif" evidence="2">
    <location>
        <begin position="277"/>
        <end position="345"/>
    </location>
</feature>
<dbReference type="PROSITE" id="PS50126">
    <property type="entry name" value="S1"/>
    <property type="match status" value="1"/>
</dbReference>
<dbReference type="GO" id="GO:0009507">
    <property type="term" value="C:chloroplast"/>
    <property type="evidence" value="ECO:0007669"/>
    <property type="project" value="TreeGrafter"/>
</dbReference>
<evidence type="ECO:0000313" key="3">
    <source>
        <dbReference type="EMBL" id="KAJ8748002.1"/>
    </source>
</evidence>
<sequence>MINLQSPAFFSFPKPLNPEHQHLSHHLQCLRFFTKTVIQPSLSTTTTTKCFSSDEFPVDDDFIQTFGRKDKETEDEARRKNWVDRDWAPWEEILTPEADFARKSLDEGEEVPLQSPEAIEAFKMLSPKYRAKKIKEMGLTEEEWYMKQFEIKGEIPEPLKTVWAAPLAVRHVAPRDWPPIGWEVNREELEFIRESHKMQSMRVSLEDLESKAVSESDDLCLDRYKVFLKQYTEWVDFNKDRLEKESYKHDQDYYPGRRKRGKDYKEGMYELPFYYPGQICYGKVTTIALYQGAFVDVGGVYDGWVPIKGNDWFWIRHHIKVGMHVIVEILAKRDPYRFRFPIEMRFVDPNIDHLIFKRFEFPPIFHRDEDTNLDELRRDCGRPPVPRKDPEIKPEEEPLLSNHPYVDKLWQIHVAEQMIVDDWEMNPDKYKGKKISELTDDGDFDEENSIEHTKVYYKKKLAPKIILKQSVKELDLEAALAEREHHNNLRSEAIARGEKYKIHKMRRNIEMDEYDLLHWRRSFEEREALIRDISCRQALGLPLEEPGRYKPSSFFGKDQYDPENPLYRYDYWGEPKNSEKSRKERMLDAHNKSIVGKGVVWNEMSYEDAIKQRMQREARAKEAKQREAERGIEENGSEEGKEEEEYDSDDDIDFSMLSELSVEASNQPIVNGTESLGISDEGMFED</sequence>
<accession>A0AAV8S735</accession>
<feature type="compositionally biased region" description="Basic and acidic residues" evidence="1">
    <location>
        <begin position="378"/>
        <end position="396"/>
    </location>
</feature>
<dbReference type="PANTHER" id="PTHR36371:SF1">
    <property type="entry name" value="PROTEIN PLASTID TRANSCRIPTIONALLY ACTIVE 10"/>
    <property type="match status" value="1"/>
</dbReference>
<feature type="compositionally biased region" description="Acidic residues" evidence="1">
    <location>
        <begin position="635"/>
        <end position="653"/>
    </location>
</feature>
<feature type="compositionally biased region" description="Polar residues" evidence="1">
    <location>
        <begin position="663"/>
        <end position="676"/>
    </location>
</feature>
<evidence type="ECO:0000259" key="2">
    <source>
        <dbReference type="PROSITE" id="PS50126"/>
    </source>
</evidence>
<dbReference type="InterPro" id="IPR012340">
    <property type="entry name" value="NA-bd_OB-fold"/>
</dbReference>
<organism evidence="3 4">
    <name type="scientific">Erythroxylum novogranatense</name>
    <dbReference type="NCBI Taxonomy" id="1862640"/>
    <lineage>
        <taxon>Eukaryota</taxon>
        <taxon>Viridiplantae</taxon>
        <taxon>Streptophyta</taxon>
        <taxon>Embryophyta</taxon>
        <taxon>Tracheophyta</taxon>
        <taxon>Spermatophyta</taxon>
        <taxon>Magnoliopsida</taxon>
        <taxon>eudicotyledons</taxon>
        <taxon>Gunneridae</taxon>
        <taxon>Pentapetalae</taxon>
        <taxon>rosids</taxon>
        <taxon>fabids</taxon>
        <taxon>Malpighiales</taxon>
        <taxon>Erythroxylaceae</taxon>
        <taxon>Erythroxylum</taxon>
    </lineage>
</organism>